<dbReference type="PANTHER" id="PTHR46961">
    <property type="entry name" value="DYNEIN HEAVY CHAIN 1, AXONEMAL-LIKE PROTEIN"/>
    <property type="match status" value="1"/>
</dbReference>
<proteinExistence type="predicted"/>
<dbReference type="InterPro" id="IPR043160">
    <property type="entry name" value="Dynein_C_barrel"/>
</dbReference>
<sequence>MAGDVWLAYFMRHSPELSVRKLKASVEQGQKLPVTTPLPDYLTYIRTMPLNDTPSIFGLHPNADISYAQSETFNCLATLLALQPRVVSGEAHSKEDVTVQVAASIDETVPDIFDEEFISFKYPVLYEESLNTVLVQEVIRYNKLLSVIHSSIGEMLRALKGLVVMSQALEEMSHSIFTNAVPSMWANRAYPSLKPLGAWVKDLQQRIEFLKGWIDDGIPPIFWISGFYFPQAFLTGTMQNFARKCVISIDSIDFSFKSSAIIYTSLGSCVLKAREARMGRGVTGVALCWNMLKQFRHNSNACRTIVPLSSNHSCRRPPNLRISTVYYFLGDVLLLLKRECPSKHTGRLTASLPTLVHLRKHWDIVKSRRKRELVEETTELMSTGRGPYNSHKPSCSKVEVISQLQAVPDTLPVVWLIPKENRKLPESGMYQCPVYKTLTRAGTLSTTGHSTNYVVTIEIPSDRPQKHWIKRGCRSILETSAGEEQHSSSTAPLGDNRVMVAEYTLQELFCIII</sequence>
<protein>
    <recommendedName>
        <fullName evidence="1">Dynein heavy chain C-terminal domain-containing protein</fullName>
    </recommendedName>
</protein>
<dbReference type="FunFam" id="1.20.1270.280:FF:000001">
    <property type="entry name" value="dynein heavy chain 7, axonemal"/>
    <property type="match status" value="1"/>
</dbReference>
<dbReference type="GO" id="GO:0007018">
    <property type="term" value="P:microtubule-based movement"/>
    <property type="evidence" value="ECO:0007669"/>
    <property type="project" value="InterPro"/>
</dbReference>
<dbReference type="PANTHER" id="PTHR46961:SF5">
    <property type="entry name" value="DYNEIN AXONEMAL HEAVY CHAIN 1"/>
    <property type="match status" value="1"/>
</dbReference>
<dbReference type="Pfam" id="PF18199">
    <property type="entry name" value="Dynein_C"/>
    <property type="match status" value="2"/>
</dbReference>
<dbReference type="EMBL" id="OA566156">
    <property type="protein sequence ID" value="CAD7198372.1"/>
    <property type="molecule type" value="Genomic_DNA"/>
</dbReference>
<evidence type="ECO:0000259" key="1">
    <source>
        <dbReference type="Pfam" id="PF18199"/>
    </source>
</evidence>
<organism evidence="2">
    <name type="scientific">Timema douglasi</name>
    <name type="common">Walking stick</name>
    <dbReference type="NCBI Taxonomy" id="61478"/>
    <lineage>
        <taxon>Eukaryota</taxon>
        <taxon>Metazoa</taxon>
        <taxon>Ecdysozoa</taxon>
        <taxon>Arthropoda</taxon>
        <taxon>Hexapoda</taxon>
        <taxon>Insecta</taxon>
        <taxon>Pterygota</taxon>
        <taxon>Neoptera</taxon>
        <taxon>Polyneoptera</taxon>
        <taxon>Phasmatodea</taxon>
        <taxon>Timematodea</taxon>
        <taxon>Timematoidea</taxon>
        <taxon>Timematidae</taxon>
        <taxon>Timema</taxon>
    </lineage>
</organism>
<feature type="domain" description="Dynein heavy chain C-terminal" evidence="1">
    <location>
        <begin position="404"/>
        <end position="473"/>
    </location>
</feature>
<accession>A0A7R8VIJ5</accession>
<feature type="domain" description="Dynein heavy chain C-terminal" evidence="1">
    <location>
        <begin position="70"/>
        <end position="259"/>
    </location>
</feature>
<dbReference type="Gene3D" id="3.10.490.20">
    <property type="match status" value="1"/>
</dbReference>
<reference evidence="2" key="1">
    <citation type="submission" date="2020-11" db="EMBL/GenBank/DDBJ databases">
        <authorList>
            <person name="Tran Van P."/>
        </authorList>
    </citation>
    <scope>NUCLEOTIDE SEQUENCE</scope>
</reference>
<dbReference type="InterPro" id="IPR041228">
    <property type="entry name" value="Dynein_C"/>
</dbReference>
<dbReference type="GO" id="GO:0030286">
    <property type="term" value="C:dynein complex"/>
    <property type="evidence" value="ECO:0007669"/>
    <property type="project" value="InterPro"/>
</dbReference>
<dbReference type="GO" id="GO:0045505">
    <property type="term" value="F:dynein intermediate chain binding"/>
    <property type="evidence" value="ECO:0007669"/>
    <property type="project" value="InterPro"/>
</dbReference>
<dbReference type="InterPro" id="IPR026983">
    <property type="entry name" value="DHC"/>
</dbReference>
<gene>
    <name evidence="2" type="ORF">TDIB3V08_LOCUS4653</name>
</gene>
<dbReference type="AlphaFoldDB" id="A0A7R8VIJ5"/>
<dbReference type="Gene3D" id="1.20.1270.280">
    <property type="match status" value="1"/>
</dbReference>
<dbReference type="GO" id="GO:0051959">
    <property type="term" value="F:dynein light intermediate chain binding"/>
    <property type="evidence" value="ECO:0007669"/>
    <property type="project" value="InterPro"/>
</dbReference>
<name>A0A7R8VIJ5_TIMDO</name>
<evidence type="ECO:0000313" key="2">
    <source>
        <dbReference type="EMBL" id="CAD7198372.1"/>
    </source>
</evidence>